<reference evidence="1" key="2">
    <citation type="journal article" date="2015" name="Fish Shellfish Immunol.">
        <title>Early steps in the European eel (Anguilla anguilla)-Vibrio vulnificus interaction in the gills: Role of the RtxA13 toxin.</title>
        <authorList>
            <person name="Callol A."/>
            <person name="Pajuelo D."/>
            <person name="Ebbesson L."/>
            <person name="Teles M."/>
            <person name="MacKenzie S."/>
            <person name="Amaro C."/>
        </authorList>
    </citation>
    <scope>NUCLEOTIDE SEQUENCE</scope>
</reference>
<dbReference type="EMBL" id="GBXM01000759">
    <property type="protein sequence ID" value="JAI07819.1"/>
    <property type="molecule type" value="Transcribed_RNA"/>
</dbReference>
<organism evidence="1">
    <name type="scientific">Anguilla anguilla</name>
    <name type="common">European freshwater eel</name>
    <name type="synonym">Muraena anguilla</name>
    <dbReference type="NCBI Taxonomy" id="7936"/>
    <lineage>
        <taxon>Eukaryota</taxon>
        <taxon>Metazoa</taxon>
        <taxon>Chordata</taxon>
        <taxon>Craniata</taxon>
        <taxon>Vertebrata</taxon>
        <taxon>Euteleostomi</taxon>
        <taxon>Actinopterygii</taxon>
        <taxon>Neopterygii</taxon>
        <taxon>Teleostei</taxon>
        <taxon>Anguilliformes</taxon>
        <taxon>Anguillidae</taxon>
        <taxon>Anguilla</taxon>
    </lineage>
</organism>
<protein>
    <submittedName>
        <fullName evidence="1">Uncharacterized protein</fullName>
    </submittedName>
</protein>
<reference evidence="1" key="1">
    <citation type="submission" date="2014-11" db="EMBL/GenBank/DDBJ databases">
        <authorList>
            <person name="Amaro Gonzalez C."/>
        </authorList>
    </citation>
    <scope>NUCLEOTIDE SEQUENCE</scope>
</reference>
<proteinExistence type="predicted"/>
<evidence type="ECO:0000313" key="1">
    <source>
        <dbReference type="EMBL" id="JAI07819.1"/>
    </source>
</evidence>
<accession>A0A0E9Y1H5</accession>
<name>A0A0E9Y1H5_ANGAN</name>
<sequence length="13" mass="1509">MLSENPVFLENTD</sequence>